<evidence type="ECO:0000313" key="7">
    <source>
        <dbReference type="Proteomes" id="UP000185612"/>
    </source>
</evidence>
<dbReference type="Pfam" id="PF07739">
    <property type="entry name" value="TipAS"/>
    <property type="match status" value="1"/>
</dbReference>
<dbReference type="Proteomes" id="UP000185612">
    <property type="component" value="Unassembled WGS sequence"/>
</dbReference>
<dbReference type="PROSITE" id="PS50937">
    <property type="entry name" value="HTH_MERR_2"/>
    <property type="match status" value="1"/>
</dbReference>
<dbReference type="SUPFAM" id="SSF46955">
    <property type="entry name" value="Putative DNA-binding domain"/>
    <property type="match status" value="1"/>
</dbReference>
<dbReference type="PANTHER" id="PTHR30204:SF90">
    <property type="entry name" value="HTH-TYPE TRANSCRIPTIONAL ACTIVATOR MTA"/>
    <property type="match status" value="1"/>
</dbReference>
<dbReference type="CDD" id="cd01106">
    <property type="entry name" value="HTH_TipAL-Mta"/>
    <property type="match status" value="1"/>
</dbReference>
<evidence type="ECO:0000256" key="4">
    <source>
        <dbReference type="ARBA" id="ARBA00023163"/>
    </source>
</evidence>
<keyword evidence="7" id="KW-1185">Reference proteome</keyword>
<dbReference type="PANTHER" id="PTHR30204">
    <property type="entry name" value="REDOX-CYCLING DRUG-SENSING TRANSCRIPTIONAL ACTIVATOR SOXR"/>
    <property type="match status" value="1"/>
</dbReference>
<reference evidence="7" key="1">
    <citation type="submission" date="2016-12" db="EMBL/GenBank/DDBJ databases">
        <authorList>
            <person name="Meng X."/>
        </authorList>
    </citation>
    <scope>NUCLEOTIDE SEQUENCE [LARGE SCALE GENOMIC DNA]</scope>
    <source>
        <strain evidence="7">DSM 20732</strain>
    </source>
</reference>
<name>A0A1Q5PY42_9ACTO</name>
<dbReference type="GO" id="GO:0003700">
    <property type="term" value="F:DNA-binding transcription factor activity"/>
    <property type="evidence" value="ECO:0007669"/>
    <property type="project" value="InterPro"/>
</dbReference>
<evidence type="ECO:0000313" key="6">
    <source>
        <dbReference type="EMBL" id="OKL52533.1"/>
    </source>
</evidence>
<proteinExistence type="predicted"/>
<keyword evidence="4" id="KW-0804">Transcription</keyword>
<dbReference type="InterPro" id="IPR012925">
    <property type="entry name" value="TipAS_dom"/>
</dbReference>
<dbReference type="Gene3D" id="1.10.490.50">
    <property type="entry name" value="Antibiotic binding domain of TipA-like multidrug resistance regulators"/>
    <property type="match status" value="1"/>
</dbReference>
<dbReference type="InterPro" id="IPR009061">
    <property type="entry name" value="DNA-bd_dom_put_sf"/>
</dbReference>
<keyword evidence="3" id="KW-0010">Activator</keyword>
<dbReference type="InterPro" id="IPR047057">
    <property type="entry name" value="MerR_fam"/>
</dbReference>
<organism evidence="6 7">
    <name type="scientific">Buchananella hordeovulneris</name>
    <dbReference type="NCBI Taxonomy" id="52770"/>
    <lineage>
        <taxon>Bacteria</taxon>
        <taxon>Bacillati</taxon>
        <taxon>Actinomycetota</taxon>
        <taxon>Actinomycetes</taxon>
        <taxon>Actinomycetales</taxon>
        <taxon>Actinomycetaceae</taxon>
        <taxon>Buchananella</taxon>
    </lineage>
</organism>
<evidence type="ECO:0000256" key="3">
    <source>
        <dbReference type="ARBA" id="ARBA00023159"/>
    </source>
</evidence>
<keyword evidence="2" id="KW-0238">DNA-binding</keyword>
<keyword evidence="1" id="KW-0805">Transcription regulation</keyword>
<dbReference type="STRING" id="52770.BSZ40_03200"/>
<dbReference type="GO" id="GO:0003677">
    <property type="term" value="F:DNA binding"/>
    <property type="evidence" value="ECO:0007669"/>
    <property type="project" value="UniProtKB-KW"/>
</dbReference>
<comment type="caution">
    <text evidence="6">The sequence shown here is derived from an EMBL/GenBank/DDBJ whole genome shotgun (WGS) entry which is preliminary data.</text>
</comment>
<evidence type="ECO:0000256" key="1">
    <source>
        <dbReference type="ARBA" id="ARBA00023015"/>
    </source>
</evidence>
<dbReference type="Pfam" id="PF13411">
    <property type="entry name" value="MerR_1"/>
    <property type="match status" value="1"/>
</dbReference>
<evidence type="ECO:0000259" key="5">
    <source>
        <dbReference type="PROSITE" id="PS50937"/>
    </source>
</evidence>
<accession>A0A1Q5PY42</accession>
<dbReference type="SMART" id="SM00422">
    <property type="entry name" value="HTH_MERR"/>
    <property type="match status" value="1"/>
</dbReference>
<feature type="domain" description="HTH merR-type" evidence="5">
    <location>
        <begin position="16"/>
        <end position="85"/>
    </location>
</feature>
<dbReference type="InParanoid" id="A0A1Q5PY42"/>
<dbReference type="SUPFAM" id="SSF89082">
    <property type="entry name" value="Antibiotic binding domain of TipA-like multidrug resistance regulators"/>
    <property type="match status" value="1"/>
</dbReference>
<dbReference type="InterPro" id="IPR000551">
    <property type="entry name" value="MerR-type_HTH_dom"/>
</dbReference>
<dbReference type="AlphaFoldDB" id="A0A1Q5PY42"/>
<sequence length="274" mass="30449">MPVEAPDGTRPASGRTYTSGEVARLYGLTVRTLHHWDAIGLASPSARTWAGHRIYTDADVDRVRDVLVYRETGMSLERIRQVLERPGDARSHLRAQLALLRDKAAHLHSLMECVHTLLEEMTMSETPLTTEEKAALFGEAWSAEYEVEAEQHWGNTPDWAEAQRRQARMTAADWRRAKEEVTALEARLADALARGVVPGSAEANGLAEAHRQELARWFDVTVAKQVLIARGYTADPRFAAHYEQVAPGLAAWLVEVINANARAQGIDPAQAQWA</sequence>
<dbReference type="EMBL" id="MQVS01000002">
    <property type="protein sequence ID" value="OKL52533.1"/>
    <property type="molecule type" value="Genomic_DNA"/>
</dbReference>
<dbReference type="Gene3D" id="1.10.1660.10">
    <property type="match status" value="1"/>
</dbReference>
<protein>
    <recommendedName>
        <fullName evidence="5">HTH merR-type domain-containing protein</fullName>
    </recommendedName>
</protein>
<dbReference type="InterPro" id="IPR036244">
    <property type="entry name" value="TipA-like_antibiotic-bd"/>
</dbReference>
<gene>
    <name evidence="6" type="ORF">BSZ40_03200</name>
</gene>
<evidence type="ECO:0000256" key="2">
    <source>
        <dbReference type="ARBA" id="ARBA00023125"/>
    </source>
</evidence>